<name>A0A9P8NST8_9ASCO</name>
<comment type="caution">
    <text evidence="2">The sequence shown here is derived from an EMBL/GenBank/DDBJ whole genome shotgun (WGS) entry which is preliminary data.</text>
</comment>
<dbReference type="EMBL" id="JAEUBD010001504">
    <property type="protein sequence ID" value="KAH3659738.1"/>
    <property type="molecule type" value="Genomic_DNA"/>
</dbReference>
<feature type="region of interest" description="Disordered" evidence="1">
    <location>
        <begin position="13"/>
        <end position="34"/>
    </location>
</feature>
<accession>A0A9P8NST8</accession>
<dbReference type="Proteomes" id="UP000788993">
    <property type="component" value="Unassembled WGS sequence"/>
</dbReference>
<evidence type="ECO:0000313" key="3">
    <source>
        <dbReference type="Proteomes" id="UP000788993"/>
    </source>
</evidence>
<feature type="compositionally biased region" description="Basic and acidic residues" evidence="1">
    <location>
        <begin position="13"/>
        <end position="22"/>
    </location>
</feature>
<protein>
    <submittedName>
        <fullName evidence="2">Uncharacterized protein</fullName>
    </submittedName>
</protein>
<proteinExistence type="predicted"/>
<reference evidence="2" key="2">
    <citation type="submission" date="2021-01" db="EMBL/GenBank/DDBJ databases">
        <authorList>
            <person name="Schikora-Tamarit M.A."/>
        </authorList>
    </citation>
    <scope>NUCLEOTIDE SEQUENCE</scope>
    <source>
        <strain evidence="2">NCAIM Y.01608</strain>
    </source>
</reference>
<gene>
    <name evidence="2" type="ORF">OGATHE_005783</name>
</gene>
<reference evidence="2" key="1">
    <citation type="journal article" date="2021" name="Open Biol.">
        <title>Shared evolutionary footprints suggest mitochondrial oxidative damage underlies multiple complex I losses in fungi.</title>
        <authorList>
            <person name="Schikora-Tamarit M.A."/>
            <person name="Marcet-Houben M."/>
            <person name="Nosek J."/>
            <person name="Gabaldon T."/>
        </authorList>
    </citation>
    <scope>NUCLEOTIDE SEQUENCE</scope>
    <source>
        <strain evidence="2">NCAIM Y.01608</strain>
    </source>
</reference>
<dbReference type="AlphaFoldDB" id="A0A9P8NST8"/>
<sequence>MVELDQLVQRKSQGEQIEHHLDGSQMGGDGVCVDNKGEKRQIQDRKGDFQNVLVQWGFDSIRVKVLEEVCVSCSLEQDVIGGICRRLDDPAPPYPFQTSLVAA</sequence>
<keyword evidence="3" id="KW-1185">Reference proteome</keyword>
<organism evidence="2 3">
    <name type="scientific">Ogataea polymorpha</name>
    <dbReference type="NCBI Taxonomy" id="460523"/>
    <lineage>
        <taxon>Eukaryota</taxon>
        <taxon>Fungi</taxon>
        <taxon>Dikarya</taxon>
        <taxon>Ascomycota</taxon>
        <taxon>Saccharomycotina</taxon>
        <taxon>Pichiomycetes</taxon>
        <taxon>Pichiales</taxon>
        <taxon>Pichiaceae</taxon>
        <taxon>Ogataea</taxon>
    </lineage>
</organism>
<evidence type="ECO:0000256" key="1">
    <source>
        <dbReference type="SAM" id="MobiDB-lite"/>
    </source>
</evidence>
<evidence type="ECO:0000313" key="2">
    <source>
        <dbReference type="EMBL" id="KAH3659738.1"/>
    </source>
</evidence>